<dbReference type="GO" id="GO:0046872">
    <property type="term" value="F:metal ion binding"/>
    <property type="evidence" value="ECO:0007669"/>
    <property type="project" value="UniProtKB-KW"/>
</dbReference>
<dbReference type="PATRIC" id="fig|1139996.3.peg.1413"/>
<feature type="binding site" evidence="5">
    <location>
        <position position="131"/>
    </location>
    <ligand>
        <name>NAD(+)</name>
        <dbReference type="ChEBI" id="CHEBI:57540"/>
    </ligand>
</feature>
<evidence type="ECO:0000313" key="8">
    <source>
        <dbReference type="Proteomes" id="UP000014136"/>
    </source>
</evidence>
<feature type="binding site" evidence="5">
    <location>
        <begin position="94"/>
        <end position="98"/>
    </location>
    <ligand>
        <name>NAD(+)</name>
        <dbReference type="ChEBI" id="CHEBI:57540"/>
    </ligand>
</feature>
<feature type="binding site" evidence="4">
    <location>
        <position position="171"/>
    </location>
    <ligand>
        <name>glycerol</name>
        <dbReference type="ChEBI" id="CHEBI:17754"/>
    </ligand>
</feature>
<dbReference type="Pfam" id="PF00465">
    <property type="entry name" value="Fe-ADH"/>
    <property type="match status" value="1"/>
</dbReference>
<dbReference type="PANTHER" id="PTHR43616:SF3">
    <property type="entry name" value="HYDROXYCARBOXYLATE DEHYDROGENASE A"/>
    <property type="match status" value="1"/>
</dbReference>
<comment type="caution">
    <text evidence="7">The sequence shown here is derived from an EMBL/GenBank/DDBJ whole genome shotgun (WGS) entry which is preliminary data.</text>
</comment>
<dbReference type="PIRSF" id="PIRSF000112">
    <property type="entry name" value="Glycerol_dehydrogenase"/>
    <property type="match status" value="1"/>
</dbReference>
<dbReference type="RefSeq" id="WP_016175227.1">
    <property type="nucleotide sequence ID" value="NZ_KE136389.1"/>
</dbReference>
<evidence type="ECO:0000256" key="3">
    <source>
        <dbReference type="ARBA" id="ARBA00023002"/>
    </source>
</evidence>
<evidence type="ECO:0000256" key="4">
    <source>
        <dbReference type="PIRSR" id="PIRSR000112-1"/>
    </source>
</evidence>
<dbReference type="PROSITE" id="PS00913">
    <property type="entry name" value="ADH_IRON_1"/>
    <property type="match status" value="1"/>
</dbReference>
<keyword evidence="8" id="KW-1185">Reference proteome</keyword>
<keyword evidence="2 4" id="KW-0479">Metal-binding</keyword>
<evidence type="ECO:0000313" key="7">
    <source>
        <dbReference type="EMBL" id="EOT28910.1"/>
    </source>
</evidence>
<reference evidence="7 8" key="1">
    <citation type="submission" date="2013-03" db="EMBL/GenBank/DDBJ databases">
        <title>The Genome Sequence of Enterococcus saccharolyticus ATCC_43076 (Illumina only assembly).</title>
        <authorList>
            <consortium name="The Broad Institute Genomics Platform"/>
            <consortium name="The Broad Institute Genome Sequencing Center for Infectious Disease"/>
            <person name="Earl A."/>
            <person name="Russ C."/>
            <person name="Gilmore M."/>
            <person name="Surin D."/>
            <person name="Walker B."/>
            <person name="Young S."/>
            <person name="Zeng Q."/>
            <person name="Gargeya S."/>
            <person name="Fitzgerald M."/>
            <person name="Haas B."/>
            <person name="Abouelleil A."/>
            <person name="Allen A.W."/>
            <person name="Alvarado L."/>
            <person name="Arachchi H.M."/>
            <person name="Berlin A.M."/>
            <person name="Chapman S.B."/>
            <person name="Gainer-Dewar J."/>
            <person name="Goldberg J."/>
            <person name="Griggs A."/>
            <person name="Gujja S."/>
            <person name="Hansen M."/>
            <person name="Howarth C."/>
            <person name="Imamovic A."/>
            <person name="Ireland A."/>
            <person name="Larimer J."/>
            <person name="McCowan C."/>
            <person name="Murphy C."/>
            <person name="Pearson M."/>
            <person name="Poon T.W."/>
            <person name="Priest M."/>
            <person name="Roberts A."/>
            <person name="Saif S."/>
            <person name="Shea T."/>
            <person name="Sisk P."/>
            <person name="Sykes S."/>
            <person name="Wortman J."/>
            <person name="Nusbaum C."/>
            <person name="Birren B."/>
        </authorList>
    </citation>
    <scope>NUCLEOTIDE SEQUENCE [LARGE SCALE GENOMIC DNA]</scope>
    <source>
        <strain evidence="7 8">ATCC 43076</strain>
    </source>
</reference>
<dbReference type="OrthoDB" id="5198708at2"/>
<feature type="domain" description="Alcohol dehydrogenase iron-type/glycerol dehydrogenase GldA" evidence="6">
    <location>
        <begin position="10"/>
        <end position="143"/>
    </location>
</feature>
<evidence type="ECO:0000256" key="5">
    <source>
        <dbReference type="PIRSR" id="PIRSR000112-3"/>
    </source>
</evidence>
<keyword evidence="4" id="KW-0862">Zinc</keyword>
<evidence type="ECO:0000259" key="6">
    <source>
        <dbReference type="Pfam" id="PF00465"/>
    </source>
</evidence>
<gene>
    <name evidence="7" type="ORF">OMQ_01432</name>
</gene>
<protein>
    <submittedName>
        <fullName evidence="7">Oxidoreductase</fullName>
    </submittedName>
</protein>
<proteinExistence type="inferred from homology"/>
<dbReference type="Proteomes" id="UP000014136">
    <property type="component" value="Unassembled WGS sequence"/>
</dbReference>
<dbReference type="SUPFAM" id="SSF56796">
    <property type="entry name" value="Dehydroquinate synthase-like"/>
    <property type="match status" value="1"/>
</dbReference>
<dbReference type="PANTHER" id="PTHR43616">
    <property type="entry name" value="GLYCEROL DEHYDROGENASE"/>
    <property type="match status" value="1"/>
</dbReference>
<dbReference type="Gene3D" id="3.40.50.1970">
    <property type="match status" value="1"/>
</dbReference>
<dbReference type="HOGENOM" id="CLU_044754_2_0_9"/>
<dbReference type="eggNOG" id="COG0371">
    <property type="taxonomic scope" value="Bacteria"/>
</dbReference>
<sequence>MQQLIVRGAPQEYECRVGAWQGLEDHLLKRKLSNVLILHGKKSWEAAKPYFPSLTTITCRFEYYGGDCTDDKTAFFAQLIQREQIDGIVAVGGGKVADLGKATANQAHVPICILPTLAATCAAYTPLSVIYFEDGSMDRYDVFNQANALVLIEPEVILHSPVELMVAGIGDTLAKWYEAEPIIAQLAIKPIEVQVAEFAAKKCRDVLLADSSDALLAMENKTLIPAFLNVLETNILLAGMVGGFGDDFGRTSGAHSLHDALTILPGSHVHLHGNKVAYCILVQLVIENKLTEIEQLFPFYQRLNLPISLKAMDLHLTDEEYQRVAERASLPGETIHLLKETITPDVIVTAMKKLEELTIKEATLL</sequence>
<dbReference type="InterPro" id="IPR018211">
    <property type="entry name" value="ADH_Fe_CS"/>
</dbReference>
<feature type="binding site" evidence="4">
    <location>
        <position position="272"/>
    </location>
    <ligand>
        <name>glycerol</name>
        <dbReference type="ChEBI" id="CHEBI:17754"/>
    </ligand>
</feature>
<feature type="binding site" evidence="5">
    <location>
        <position position="125"/>
    </location>
    <ligand>
        <name>NAD(+)</name>
        <dbReference type="ChEBI" id="CHEBI:57540"/>
    </ligand>
</feature>
<comment type="similarity">
    <text evidence="1">Belongs to the iron-containing alcohol dehydrogenase family.</text>
</comment>
<accession>S0JK82</accession>
<feature type="binding site" evidence="4">
    <location>
        <position position="255"/>
    </location>
    <ligand>
        <name>glycerol</name>
        <dbReference type="ChEBI" id="CHEBI:17754"/>
    </ligand>
</feature>
<feature type="binding site" evidence="5">
    <location>
        <position position="127"/>
    </location>
    <ligand>
        <name>NAD(+)</name>
        <dbReference type="ChEBI" id="CHEBI:57540"/>
    </ligand>
</feature>
<dbReference type="AlphaFoldDB" id="S0JK82"/>
<comment type="cofactor">
    <cofactor evidence="4">
        <name>Zn(2+)</name>
        <dbReference type="ChEBI" id="CHEBI:29105"/>
    </cofactor>
    <text evidence="4">Binds 1 zinc ion per subunit.</text>
</comment>
<organism evidence="7 8">
    <name type="scientific">Enterococcus saccharolyticus subsp. saccharolyticus ATCC 43076</name>
    <dbReference type="NCBI Taxonomy" id="1139996"/>
    <lineage>
        <taxon>Bacteria</taxon>
        <taxon>Bacillati</taxon>
        <taxon>Bacillota</taxon>
        <taxon>Bacilli</taxon>
        <taxon>Lactobacillales</taxon>
        <taxon>Enterococcaceae</taxon>
        <taxon>Enterococcus</taxon>
    </lineage>
</organism>
<dbReference type="CDD" id="cd08172">
    <property type="entry name" value="GlyDH-like"/>
    <property type="match status" value="1"/>
</dbReference>
<keyword evidence="5" id="KW-0520">NAD</keyword>
<dbReference type="Gene3D" id="1.20.1090.10">
    <property type="entry name" value="Dehydroquinate synthase-like - alpha domain"/>
    <property type="match status" value="1"/>
</dbReference>
<dbReference type="InterPro" id="IPR001670">
    <property type="entry name" value="ADH_Fe/GldA"/>
</dbReference>
<evidence type="ECO:0000256" key="1">
    <source>
        <dbReference type="ARBA" id="ARBA00007358"/>
    </source>
</evidence>
<dbReference type="EMBL" id="AHYT01000005">
    <property type="protein sequence ID" value="EOT28910.1"/>
    <property type="molecule type" value="Genomic_DNA"/>
</dbReference>
<dbReference type="STRING" id="41997.RV16_GL001679"/>
<evidence type="ECO:0000256" key="2">
    <source>
        <dbReference type="ARBA" id="ARBA00022723"/>
    </source>
</evidence>
<dbReference type="GO" id="GO:0016614">
    <property type="term" value="F:oxidoreductase activity, acting on CH-OH group of donors"/>
    <property type="evidence" value="ECO:0007669"/>
    <property type="project" value="InterPro"/>
</dbReference>
<dbReference type="InterPro" id="IPR016205">
    <property type="entry name" value="Glycerol_DH"/>
</dbReference>
<name>S0JK82_9ENTE</name>
<keyword evidence="3" id="KW-0560">Oxidoreductase</keyword>